<dbReference type="PANTHER" id="PTHR23502:SF34">
    <property type="entry name" value="PROTEIN HOL1"/>
    <property type="match status" value="1"/>
</dbReference>
<dbReference type="RefSeq" id="XP_013279634.1">
    <property type="nucleotide sequence ID" value="XM_013424180.1"/>
</dbReference>
<keyword evidence="4 6" id="KW-0472">Membrane</keyword>
<dbReference type="OrthoDB" id="5215911at2759"/>
<comment type="subcellular location">
    <subcellularLocation>
        <location evidence="1">Membrane</location>
        <topology evidence="1">Multi-pass membrane protein</topology>
    </subcellularLocation>
</comment>
<evidence type="ECO:0000256" key="4">
    <source>
        <dbReference type="ARBA" id="ARBA00023136"/>
    </source>
</evidence>
<evidence type="ECO:0000259" key="7">
    <source>
        <dbReference type="PROSITE" id="PS50850"/>
    </source>
</evidence>
<evidence type="ECO:0000313" key="8">
    <source>
        <dbReference type="EMBL" id="KIW75826.1"/>
    </source>
</evidence>
<dbReference type="GO" id="GO:0022857">
    <property type="term" value="F:transmembrane transporter activity"/>
    <property type="evidence" value="ECO:0007669"/>
    <property type="project" value="InterPro"/>
</dbReference>
<protein>
    <submittedName>
        <fullName evidence="8">Unplaced genomic scaffold supercont1.7, whole genome shotgun sequence</fullName>
    </submittedName>
</protein>
<feature type="region of interest" description="Disordered" evidence="5">
    <location>
        <begin position="250"/>
        <end position="269"/>
    </location>
</feature>
<evidence type="ECO:0000313" key="9">
    <source>
        <dbReference type="Proteomes" id="UP000053029"/>
    </source>
</evidence>
<dbReference type="VEuPathDB" id="FungiDB:Z517_10571"/>
<feature type="compositionally biased region" description="Polar residues" evidence="5">
    <location>
        <begin position="285"/>
        <end position="296"/>
    </location>
</feature>
<dbReference type="GO" id="GO:0005886">
    <property type="term" value="C:plasma membrane"/>
    <property type="evidence" value="ECO:0007669"/>
    <property type="project" value="TreeGrafter"/>
</dbReference>
<feature type="transmembrane region" description="Helical" evidence="6">
    <location>
        <begin position="124"/>
        <end position="143"/>
    </location>
</feature>
<feature type="transmembrane region" description="Helical" evidence="6">
    <location>
        <begin position="522"/>
        <end position="540"/>
    </location>
</feature>
<keyword evidence="2 6" id="KW-0812">Transmembrane</keyword>
<dbReference type="Gene3D" id="1.20.1250.20">
    <property type="entry name" value="MFS general substrate transporter like domains"/>
    <property type="match status" value="1"/>
</dbReference>
<reference evidence="8 9" key="1">
    <citation type="submission" date="2015-01" db="EMBL/GenBank/DDBJ databases">
        <title>The Genome Sequence of Fonsecaea pedrosoi CBS 271.37.</title>
        <authorList>
            <consortium name="The Broad Institute Genomics Platform"/>
            <person name="Cuomo C."/>
            <person name="de Hoog S."/>
            <person name="Gorbushina A."/>
            <person name="Stielow B."/>
            <person name="Teixiera M."/>
            <person name="Abouelleil A."/>
            <person name="Chapman S.B."/>
            <person name="Priest M."/>
            <person name="Young S.K."/>
            <person name="Wortman J."/>
            <person name="Nusbaum C."/>
            <person name="Birren B."/>
        </authorList>
    </citation>
    <scope>NUCLEOTIDE SEQUENCE [LARGE SCALE GENOMIC DNA]</scope>
    <source>
        <strain evidence="8 9">CBS 271.37</strain>
    </source>
</reference>
<dbReference type="PROSITE" id="PS50850">
    <property type="entry name" value="MFS"/>
    <property type="match status" value="1"/>
</dbReference>
<dbReference type="GeneID" id="25310061"/>
<dbReference type="EMBL" id="KN846975">
    <property type="protein sequence ID" value="KIW75826.1"/>
    <property type="molecule type" value="Genomic_DNA"/>
</dbReference>
<evidence type="ECO:0000256" key="1">
    <source>
        <dbReference type="ARBA" id="ARBA00004141"/>
    </source>
</evidence>
<dbReference type="Pfam" id="PF07690">
    <property type="entry name" value="MFS_1"/>
    <property type="match status" value="1"/>
</dbReference>
<dbReference type="HOGENOM" id="CLU_008455_13_3_1"/>
<name>A0A0D2DDS3_9EURO</name>
<feature type="transmembrane region" description="Helical" evidence="6">
    <location>
        <begin position="58"/>
        <end position="78"/>
    </location>
</feature>
<feature type="transmembrane region" description="Helical" evidence="6">
    <location>
        <begin position="424"/>
        <end position="443"/>
    </location>
</feature>
<dbReference type="Proteomes" id="UP000053029">
    <property type="component" value="Unassembled WGS sequence"/>
</dbReference>
<gene>
    <name evidence="8" type="ORF">Z517_10571</name>
</gene>
<feature type="transmembrane region" description="Helical" evidence="6">
    <location>
        <begin position="98"/>
        <end position="117"/>
    </location>
</feature>
<dbReference type="PANTHER" id="PTHR23502">
    <property type="entry name" value="MAJOR FACILITATOR SUPERFAMILY"/>
    <property type="match status" value="1"/>
</dbReference>
<dbReference type="SUPFAM" id="SSF103473">
    <property type="entry name" value="MFS general substrate transporter"/>
    <property type="match status" value="1"/>
</dbReference>
<proteinExistence type="predicted"/>
<feature type="domain" description="Major facilitator superfamily (MFS) profile" evidence="7">
    <location>
        <begin position="59"/>
        <end position="546"/>
    </location>
</feature>
<evidence type="ECO:0000256" key="6">
    <source>
        <dbReference type="SAM" id="Phobius"/>
    </source>
</evidence>
<feature type="transmembrane region" description="Helical" evidence="6">
    <location>
        <begin position="493"/>
        <end position="510"/>
    </location>
</feature>
<keyword evidence="9" id="KW-1185">Reference proteome</keyword>
<accession>A0A0D2DDS3</accession>
<dbReference type="AlphaFoldDB" id="A0A0D2DDS3"/>
<feature type="transmembrane region" description="Helical" evidence="6">
    <location>
        <begin position="449"/>
        <end position="472"/>
    </location>
</feature>
<organism evidence="8 9">
    <name type="scientific">Fonsecaea pedrosoi CBS 271.37</name>
    <dbReference type="NCBI Taxonomy" id="1442368"/>
    <lineage>
        <taxon>Eukaryota</taxon>
        <taxon>Fungi</taxon>
        <taxon>Dikarya</taxon>
        <taxon>Ascomycota</taxon>
        <taxon>Pezizomycotina</taxon>
        <taxon>Eurotiomycetes</taxon>
        <taxon>Chaetothyriomycetidae</taxon>
        <taxon>Chaetothyriales</taxon>
        <taxon>Herpotrichiellaceae</taxon>
        <taxon>Fonsecaea</taxon>
    </lineage>
</organism>
<keyword evidence="3 6" id="KW-1133">Transmembrane helix</keyword>
<dbReference type="InterPro" id="IPR036259">
    <property type="entry name" value="MFS_trans_sf"/>
</dbReference>
<evidence type="ECO:0000256" key="5">
    <source>
        <dbReference type="SAM" id="MobiDB-lite"/>
    </source>
</evidence>
<feature type="transmembrane region" description="Helical" evidence="6">
    <location>
        <begin position="382"/>
        <end position="403"/>
    </location>
</feature>
<feature type="transmembrane region" description="Helical" evidence="6">
    <location>
        <begin position="186"/>
        <end position="207"/>
    </location>
</feature>
<feature type="transmembrane region" description="Helical" evidence="6">
    <location>
        <begin position="213"/>
        <end position="233"/>
    </location>
</feature>
<feature type="transmembrane region" description="Helical" evidence="6">
    <location>
        <begin position="338"/>
        <end position="362"/>
    </location>
</feature>
<evidence type="ECO:0000256" key="2">
    <source>
        <dbReference type="ARBA" id="ARBA00022692"/>
    </source>
</evidence>
<dbReference type="InterPro" id="IPR011701">
    <property type="entry name" value="MFS"/>
</dbReference>
<dbReference type="InterPro" id="IPR020846">
    <property type="entry name" value="MFS_dom"/>
</dbReference>
<feature type="region of interest" description="Disordered" evidence="5">
    <location>
        <begin position="274"/>
        <end position="296"/>
    </location>
</feature>
<sequence length="563" mass="62061">MSHDDAESRIEAVGTTKLVNFPEKGDGADKDSSTIILIPTPTTNPNDPLNWPLWRKSWLSTVTLFWCFMINASIAWTSPAWDLWVAEFPTTYTALNNTQSVLVFTCGIGILFTQPMATKYGRRLPYIIGSVLVLAGLGFGAAMNSINFMWAYMILSGFGSAPSYSLNESSLLDISFLHQRGRLMGIYALVLQCGNFLPPIACGFIVDSQGWRWVLRYLLIFQGISALLIIFSAEETVYPRQSQIPVHVGKPVRRPPVATTTTTEQHGTARLSTSKDEFTGAERATSATEITDEGPTTASHVVDDTIPIHPYRRRHALITKDPTVKQGYWQLVVSPFPYIGLPAVAWASLIVSFKSFLTSFIFSTQASFFSIPPYNFSAGTMGLMFVALVIGNVIGAVLGGLGADWLILRLARRNRGVTEPEHRLWAFLPVPFCCAGGILMYGLGAHYGLHWIVPCLGLTLIGVAANILIPVAMTYAFDSYSDIFDESVQMINFLRNAVGGALSFAIRPWITASGPKNACIGIAMMLFAVYMTFLPFAVWGKKWRTATAGYYVKMTRKNDKWAT</sequence>
<evidence type="ECO:0000256" key="3">
    <source>
        <dbReference type="ARBA" id="ARBA00022989"/>
    </source>
</evidence>